<proteinExistence type="predicted"/>
<feature type="binding site" evidence="2">
    <location>
        <begin position="198"/>
        <end position="199"/>
    </location>
    <ligand>
        <name>ATP</name>
        <dbReference type="ChEBI" id="CHEBI:30616"/>
    </ligand>
</feature>
<gene>
    <name evidence="5" type="ORF">FDW42_09640</name>
</gene>
<dbReference type="InterPro" id="IPR003812">
    <property type="entry name" value="Fido"/>
</dbReference>
<name>A0AAX2UI82_9BACT</name>
<dbReference type="Pfam" id="PF02661">
    <property type="entry name" value="Fic"/>
    <property type="match status" value="1"/>
</dbReference>
<dbReference type="SUPFAM" id="SSF140931">
    <property type="entry name" value="Fic-like"/>
    <property type="match status" value="1"/>
</dbReference>
<evidence type="ECO:0000256" key="1">
    <source>
        <dbReference type="PIRSR" id="PIRSR640198-1"/>
    </source>
</evidence>
<evidence type="ECO:0000256" key="3">
    <source>
        <dbReference type="PIRSR" id="PIRSR640198-3"/>
    </source>
</evidence>
<sequence>MNKILEILNEEKDRVFKNGLYHYIQIHFAYNSNHIEGSTLTKEQTRFIYEKDSFLAEDNQIIKTNDILEAKNHFRAFDFILSNVFKPLSQDFIKELHFLVKQNCIDIESIGEFKKKQNFVGDIKTTPPNKVEFEIQNLLANYNDRQSFEDIIDFHFHFEKIHPFEDGNGRVGRLLMFKECLKNDIIPFIIDEEHKLFYYRGLKEYEKTRGYLVDTCLSCQDKFKELLEYFEIDNTQKTNQVHKLRRR</sequence>
<dbReference type="EMBL" id="VDBS01000091">
    <property type="protein sequence ID" value="TNB55105.1"/>
    <property type="molecule type" value="Genomic_DNA"/>
</dbReference>
<dbReference type="InterPro" id="IPR040198">
    <property type="entry name" value="Fido_containing"/>
</dbReference>
<accession>A0AAX2UI82</accession>
<protein>
    <submittedName>
        <fullName evidence="5">Fic family protein</fullName>
    </submittedName>
</protein>
<feature type="site" description="Important for autoinhibition of adenylyltransferase activity" evidence="3">
    <location>
        <position position="36"/>
    </location>
</feature>
<dbReference type="InterPro" id="IPR036597">
    <property type="entry name" value="Fido-like_dom_sf"/>
</dbReference>
<dbReference type="GeneID" id="52037819"/>
<comment type="caution">
    <text evidence="5">The sequence shown here is derived from an EMBL/GenBank/DDBJ whole genome shotgun (WGS) entry which is preliminary data.</text>
</comment>
<dbReference type="KEGG" id="chv:CHELV3228_a0085"/>
<keyword evidence="2" id="KW-0547">Nucleotide-binding</keyword>
<dbReference type="PANTHER" id="PTHR13504:SF38">
    <property type="entry name" value="FIDO DOMAIN-CONTAINING PROTEIN"/>
    <property type="match status" value="1"/>
</dbReference>
<evidence type="ECO:0000313" key="5">
    <source>
        <dbReference type="EMBL" id="TNB55105.1"/>
    </source>
</evidence>
<feature type="binding site" evidence="2">
    <location>
        <begin position="166"/>
        <end position="173"/>
    </location>
    <ligand>
        <name>ATP</name>
        <dbReference type="ChEBI" id="CHEBI:30616"/>
    </ligand>
</feature>
<dbReference type="Gene3D" id="1.10.3290.10">
    <property type="entry name" value="Fido-like domain"/>
    <property type="match status" value="1"/>
</dbReference>
<organism evidence="5 6">
    <name type="scientific">Campylobacter helveticus</name>
    <dbReference type="NCBI Taxonomy" id="28898"/>
    <lineage>
        <taxon>Bacteria</taxon>
        <taxon>Pseudomonadati</taxon>
        <taxon>Campylobacterota</taxon>
        <taxon>Epsilonproteobacteria</taxon>
        <taxon>Campylobacterales</taxon>
        <taxon>Campylobacteraceae</taxon>
        <taxon>Campylobacter</taxon>
    </lineage>
</organism>
<evidence type="ECO:0000256" key="2">
    <source>
        <dbReference type="PIRSR" id="PIRSR640198-2"/>
    </source>
</evidence>
<dbReference type="PROSITE" id="PS51459">
    <property type="entry name" value="FIDO"/>
    <property type="match status" value="1"/>
</dbReference>
<dbReference type="RefSeq" id="WP_082200868.1">
    <property type="nucleotide sequence ID" value="NZ_CAUWMG010000059.1"/>
</dbReference>
<dbReference type="GO" id="GO:0005524">
    <property type="term" value="F:ATP binding"/>
    <property type="evidence" value="ECO:0007669"/>
    <property type="project" value="UniProtKB-KW"/>
</dbReference>
<dbReference type="PANTHER" id="PTHR13504">
    <property type="entry name" value="FIDO DOMAIN-CONTAINING PROTEIN DDB_G0283145"/>
    <property type="match status" value="1"/>
</dbReference>
<reference evidence="5 6" key="1">
    <citation type="submission" date="2019-05" db="EMBL/GenBank/DDBJ databases">
        <title>Draft genomes of eight strains of Campylobacter helveticus isolated from cats and a dog in New Zealand.</title>
        <authorList>
            <person name="Bojanic K."/>
            <person name="Midwinter A.C."/>
            <person name="Biggs P.J."/>
            <person name="Acke E."/>
            <person name="Cornelius A.J."/>
            <person name="Marshall J.C."/>
        </authorList>
    </citation>
    <scope>NUCLEOTIDE SEQUENCE [LARGE SCALE GENOMIC DNA]</scope>
    <source>
        <strain evidence="5 6">ACP123b</strain>
    </source>
</reference>
<dbReference type="Proteomes" id="UP000306813">
    <property type="component" value="Unassembled WGS sequence"/>
</dbReference>
<feature type="active site" evidence="1">
    <location>
        <position position="162"/>
    </location>
</feature>
<keyword evidence="2" id="KW-0067">ATP-binding</keyword>
<feature type="domain" description="Fido" evidence="4">
    <location>
        <begin position="88"/>
        <end position="232"/>
    </location>
</feature>
<dbReference type="AlphaFoldDB" id="A0AAX2UI82"/>
<evidence type="ECO:0000313" key="6">
    <source>
        <dbReference type="Proteomes" id="UP000306813"/>
    </source>
</evidence>
<evidence type="ECO:0000259" key="4">
    <source>
        <dbReference type="PROSITE" id="PS51459"/>
    </source>
</evidence>